<accession>A0A645ASN7</accession>
<sequence>MHDLKRERKTLRAADVLADEVQAAFVHADKTDRIEVVRPVFPRPFLHVPQIIGRVRIQTLFGLRLDDLALDLKACLAEHGNLLQALEEILLRGCKIPQPRQIDAIYADAAGHGIAAKEAAAAFAQLALIQSEAAAHGDRVLRRKIGIHIVREIWDTIFAGDSHKIVHYGAFPVEIFGDVDGRNRECEHAPFRVALEHDLAERVVKEIHLLLKLAVGLVHHLPADESGFVLERGRHLDIECQVGKRALEPDARRNIDVKDELLQTLADLVKRHLVIIHKRCAIGIKRTPSLRAGGFALRRKCGVDDLPQKRTQMLCRLAFHLSVYAAEPIGEQLAKIPPRAIGAKKTEIMDMRVARLMRFAHVDGIDFIEPVFLRERLADIIVQPVDAALHICVFLHAPVTVVQVITEHIDRCANQGIDFARTTALFAIENIRFRGLGVSRLDEYLLHEILNALNIRRCAAIARFGKPNNLTRETLRAFLIRSVDSLRRLPDCVLYLCAVKRLPVTVALDNLLKHILYTPRSSV</sequence>
<name>A0A645ASN7_9ZZZZ</name>
<organism evidence="1">
    <name type="scientific">bioreactor metagenome</name>
    <dbReference type="NCBI Taxonomy" id="1076179"/>
    <lineage>
        <taxon>unclassified sequences</taxon>
        <taxon>metagenomes</taxon>
        <taxon>ecological metagenomes</taxon>
    </lineage>
</organism>
<gene>
    <name evidence="1" type="ORF">SDC9_102714</name>
</gene>
<protein>
    <submittedName>
        <fullName evidence="1">Uncharacterized protein</fullName>
    </submittedName>
</protein>
<comment type="caution">
    <text evidence="1">The sequence shown here is derived from an EMBL/GenBank/DDBJ whole genome shotgun (WGS) entry which is preliminary data.</text>
</comment>
<reference evidence="1" key="1">
    <citation type="submission" date="2019-08" db="EMBL/GenBank/DDBJ databases">
        <authorList>
            <person name="Kucharzyk K."/>
            <person name="Murdoch R.W."/>
            <person name="Higgins S."/>
            <person name="Loffler F."/>
        </authorList>
    </citation>
    <scope>NUCLEOTIDE SEQUENCE</scope>
</reference>
<dbReference type="AlphaFoldDB" id="A0A645ASN7"/>
<dbReference type="EMBL" id="VSSQ01015500">
    <property type="protein sequence ID" value="MPM55916.1"/>
    <property type="molecule type" value="Genomic_DNA"/>
</dbReference>
<proteinExistence type="predicted"/>
<evidence type="ECO:0000313" key="1">
    <source>
        <dbReference type="EMBL" id="MPM55916.1"/>
    </source>
</evidence>